<feature type="region of interest" description="Disordered" evidence="1">
    <location>
        <begin position="29"/>
        <end position="70"/>
    </location>
</feature>
<reference evidence="3 4" key="1">
    <citation type="submission" date="2019-11" db="EMBL/GenBank/DDBJ databases">
        <title>Whole-genome sequence of the anaerobic purple sulfur bacterium Allochromatium palmeri DSM 15591.</title>
        <authorList>
            <person name="Kyndt J.A."/>
            <person name="Meyer T.E."/>
        </authorList>
    </citation>
    <scope>NUCLEOTIDE SEQUENCE [LARGE SCALE GENOMIC DNA]</scope>
    <source>
        <strain evidence="3 4">DSM 15591</strain>
    </source>
</reference>
<dbReference type="Pfam" id="PF05036">
    <property type="entry name" value="SPOR"/>
    <property type="match status" value="1"/>
</dbReference>
<keyword evidence="4" id="KW-1185">Reference proteome</keyword>
<organism evidence="3 4">
    <name type="scientific">Allochromatium palmeri</name>
    <dbReference type="NCBI Taxonomy" id="231048"/>
    <lineage>
        <taxon>Bacteria</taxon>
        <taxon>Pseudomonadati</taxon>
        <taxon>Pseudomonadota</taxon>
        <taxon>Gammaproteobacteria</taxon>
        <taxon>Chromatiales</taxon>
        <taxon>Chromatiaceae</taxon>
        <taxon>Allochromatium</taxon>
    </lineage>
</organism>
<feature type="region of interest" description="Disordered" evidence="1">
    <location>
        <begin position="82"/>
        <end position="208"/>
    </location>
</feature>
<dbReference type="RefSeq" id="WP_155451142.1">
    <property type="nucleotide sequence ID" value="NZ_WNKT01000045.1"/>
</dbReference>
<accession>A0A6N8EGA8</accession>
<sequence>MTRDNTQAQCLMALALIVGAPLTAVEADAGQPLPRAPSESASDARWLEHLPSATQPLPRSIDLAQSGSSSLEDALKLLESRVESGALDTAPSRVESPPPVPADERRRETPVSAPPPPVAPAPPVVPAPPVAPEPIEPVSPSADAIDAAPEKPPLAPVAPSDAPNPDEPTAEAAPPLEAPPETTPEPVDARITANTPEPAAPPATTGRWQVQLLAGRSLARVERDRDDIQRFHGDSVAGLTLAISQARPGGLYRLRALDWTSQAAAGDWCQRLRAATRLECMVVRGDDPPASASMDAPPPPAR</sequence>
<dbReference type="Proteomes" id="UP000434044">
    <property type="component" value="Unassembled WGS sequence"/>
</dbReference>
<name>A0A6N8EGA8_9GAMM</name>
<dbReference type="GO" id="GO:0042834">
    <property type="term" value="F:peptidoglycan binding"/>
    <property type="evidence" value="ECO:0007669"/>
    <property type="project" value="InterPro"/>
</dbReference>
<feature type="compositionally biased region" description="Polar residues" evidence="1">
    <location>
        <begin position="52"/>
        <end position="70"/>
    </location>
</feature>
<dbReference type="InterPro" id="IPR007730">
    <property type="entry name" value="SPOR-like_dom"/>
</dbReference>
<feature type="compositionally biased region" description="Low complexity" evidence="1">
    <location>
        <begin position="192"/>
        <end position="205"/>
    </location>
</feature>
<dbReference type="PROSITE" id="PS51724">
    <property type="entry name" value="SPOR"/>
    <property type="match status" value="1"/>
</dbReference>
<dbReference type="EMBL" id="WNKT01000045">
    <property type="protein sequence ID" value="MTW22580.1"/>
    <property type="molecule type" value="Genomic_DNA"/>
</dbReference>
<dbReference type="AlphaFoldDB" id="A0A6N8EGA8"/>
<evidence type="ECO:0000259" key="2">
    <source>
        <dbReference type="PROSITE" id="PS51724"/>
    </source>
</evidence>
<comment type="caution">
    <text evidence="3">The sequence shown here is derived from an EMBL/GenBank/DDBJ whole genome shotgun (WGS) entry which is preliminary data.</text>
</comment>
<feature type="compositionally biased region" description="Pro residues" evidence="1">
    <location>
        <begin position="112"/>
        <end position="137"/>
    </location>
</feature>
<evidence type="ECO:0000313" key="4">
    <source>
        <dbReference type="Proteomes" id="UP000434044"/>
    </source>
</evidence>
<evidence type="ECO:0000313" key="3">
    <source>
        <dbReference type="EMBL" id="MTW22580.1"/>
    </source>
</evidence>
<evidence type="ECO:0000256" key="1">
    <source>
        <dbReference type="SAM" id="MobiDB-lite"/>
    </source>
</evidence>
<feature type="domain" description="SPOR" evidence="2">
    <location>
        <begin position="202"/>
        <end position="285"/>
    </location>
</feature>
<protein>
    <recommendedName>
        <fullName evidence="2">SPOR domain-containing protein</fullName>
    </recommendedName>
</protein>
<dbReference type="OrthoDB" id="7338235at2"/>
<gene>
    <name evidence="3" type="ORF">GJ668_16025</name>
</gene>
<proteinExistence type="predicted"/>